<accession>A0A5A7RIJ5</accession>
<name>A0A5A7RIJ5_STRAF</name>
<dbReference type="InterPro" id="IPR027512">
    <property type="entry name" value="EIF3A"/>
</dbReference>
<organism evidence="2 3">
    <name type="scientific">Striga asiatica</name>
    <name type="common">Asiatic witchweed</name>
    <name type="synonym">Buchnera asiatica</name>
    <dbReference type="NCBI Taxonomy" id="4170"/>
    <lineage>
        <taxon>Eukaryota</taxon>
        <taxon>Viridiplantae</taxon>
        <taxon>Streptophyta</taxon>
        <taxon>Embryophyta</taxon>
        <taxon>Tracheophyta</taxon>
        <taxon>Spermatophyta</taxon>
        <taxon>Magnoliopsida</taxon>
        <taxon>eudicotyledons</taxon>
        <taxon>Gunneridae</taxon>
        <taxon>Pentapetalae</taxon>
        <taxon>asterids</taxon>
        <taxon>lamiids</taxon>
        <taxon>Lamiales</taxon>
        <taxon>Orobanchaceae</taxon>
        <taxon>Buchnereae</taxon>
        <taxon>Striga</taxon>
    </lineage>
</organism>
<evidence type="ECO:0000256" key="1">
    <source>
        <dbReference type="SAM" id="MobiDB-lite"/>
    </source>
</evidence>
<reference evidence="3" key="1">
    <citation type="journal article" date="2019" name="Curr. Biol.">
        <title>Genome Sequence of Striga asiatica Provides Insight into the Evolution of Plant Parasitism.</title>
        <authorList>
            <person name="Yoshida S."/>
            <person name="Kim S."/>
            <person name="Wafula E.K."/>
            <person name="Tanskanen J."/>
            <person name="Kim Y.M."/>
            <person name="Honaas L."/>
            <person name="Yang Z."/>
            <person name="Spallek T."/>
            <person name="Conn C.E."/>
            <person name="Ichihashi Y."/>
            <person name="Cheong K."/>
            <person name="Cui S."/>
            <person name="Der J.P."/>
            <person name="Gundlach H."/>
            <person name="Jiao Y."/>
            <person name="Hori C."/>
            <person name="Ishida J.K."/>
            <person name="Kasahara H."/>
            <person name="Kiba T."/>
            <person name="Kim M.S."/>
            <person name="Koo N."/>
            <person name="Laohavisit A."/>
            <person name="Lee Y.H."/>
            <person name="Lumba S."/>
            <person name="McCourt P."/>
            <person name="Mortimer J.C."/>
            <person name="Mutuku J.M."/>
            <person name="Nomura T."/>
            <person name="Sasaki-Sekimoto Y."/>
            <person name="Seto Y."/>
            <person name="Wang Y."/>
            <person name="Wakatake T."/>
            <person name="Sakakibara H."/>
            <person name="Demura T."/>
            <person name="Yamaguchi S."/>
            <person name="Yoneyama K."/>
            <person name="Manabe R.I."/>
            <person name="Nelson D.C."/>
            <person name="Schulman A.H."/>
            <person name="Timko M.P."/>
            <person name="dePamphilis C.W."/>
            <person name="Choi D."/>
            <person name="Shirasu K."/>
        </authorList>
    </citation>
    <scope>NUCLEOTIDE SEQUENCE [LARGE SCALE GENOMIC DNA]</scope>
    <source>
        <strain evidence="3">cv. UVA1</strain>
    </source>
</reference>
<dbReference type="GO" id="GO:0001732">
    <property type="term" value="P:formation of cytoplasmic translation initiation complex"/>
    <property type="evidence" value="ECO:0007669"/>
    <property type="project" value="TreeGrafter"/>
</dbReference>
<feature type="compositionally biased region" description="Basic and acidic residues" evidence="1">
    <location>
        <begin position="55"/>
        <end position="98"/>
    </location>
</feature>
<dbReference type="GO" id="GO:0003743">
    <property type="term" value="F:translation initiation factor activity"/>
    <property type="evidence" value="ECO:0007669"/>
    <property type="project" value="UniProtKB-KW"/>
</dbReference>
<feature type="non-terminal residue" evidence="2">
    <location>
        <position position="1"/>
    </location>
</feature>
<keyword evidence="2" id="KW-0648">Protein biosynthesis</keyword>
<dbReference type="GO" id="GO:0043614">
    <property type="term" value="C:multi-eIF complex"/>
    <property type="evidence" value="ECO:0007669"/>
    <property type="project" value="TreeGrafter"/>
</dbReference>
<evidence type="ECO:0000313" key="3">
    <source>
        <dbReference type="Proteomes" id="UP000325081"/>
    </source>
</evidence>
<keyword evidence="2" id="KW-0396">Initiation factor</keyword>
<dbReference type="GO" id="GO:0003729">
    <property type="term" value="F:mRNA binding"/>
    <property type="evidence" value="ECO:0007669"/>
    <property type="project" value="TreeGrafter"/>
</dbReference>
<dbReference type="PANTHER" id="PTHR14005:SF0">
    <property type="entry name" value="EUKARYOTIC TRANSLATION INITIATION FACTOR 3 SUBUNIT A"/>
    <property type="match status" value="1"/>
</dbReference>
<gene>
    <name evidence="2" type="ORF">STAS_34765</name>
</gene>
<dbReference type="AlphaFoldDB" id="A0A5A7RIJ5"/>
<evidence type="ECO:0000313" key="2">
    <source>
        <dbReference type="EMBL" id="GER56984.1"/>
    </source>
</evidence>
<sequence>KIFQEQVLNLRKSKYESLKADREKMSASIIQTRREEREANRKLIFFLRCEEERQRRLHEEEEARKREEMERRKKEEAERKAKLDEIEEKERKRREEILGRSTRSTTPIAPPKPPPVEATQPPVAGKFVPSFKRMEASGGPPLETADRWSRLPPPVN</sequence>
<feature type="region of interest" description="Disordered" evidence="1">
    <location>
        <begin position="55"/>
        <end position="156"/>
    </location>
</feature>
<keyword evidence="3" id="KW-1185">Reference proteome</keyword>
<dbReference type="Proteomes" id="UP000325081">
    <property type="component" value="Unassembled WGS sequence"/>
</dbReference>
<dbReference type="EMBL" id="BKCP01012959">
    <property type="protein sequence ID" value="GER56984.1"/>
    <property type="molecule type" value="Genomic_DNA"/>
</dbReference>
<proteinExistence type="predicted"/>
<dbReference type="GO" id="GO:0002188">
    <property type="term" value="P:translation reinitiation"/>
    <property type="evidence" value="ECO:0007669"/>
    <property type="project" value="TreeGrafter"/>
</dbReference>
<dbReference type="GO" id="GO:0071541">
    <property type="term" value="C:eukaryotic translation initiation factor 3 complex, eIF3m"/>
    <property type="evidence" value="ECO:0007669"/>
    <property type="project" value="TreeGrafter"/>
</dbReference>
<dbReference type="GO" id="GO:0071540">
    <property type="term" value="C:eukaryotic translation initiation factor 3 complex, eIF3e"/>
    <property type="evidence" value="ECO:0007669"/>
    <property type="project" value="TreeGrafter"/>
</dbReference>
<dbReference type="PANTHER" id="PTHR14005">
    <property type="entry name" value="EUKARYOTIC TRANSLATION INITIATION FACTOR 3, THETA SUBUNIT"/>
    <property type="match status" value="1"/>
</dbReference>
<protein>
    <submittedName>
        <fullName evidence="2">Eukaryotic translation initiation factor 3subunit A</fullName>
    </submittedName>
</protein>
<dbReference type="OrthoDB" id="914269at2759"/>
<comment type="caution">
    <text evidence="2">The sequence shown here is derived from an EMBL/GenBank/DDBJ whole genome shotgun (WGS) entry which is preliminary data.</text>
</comment>